<dbReference type="Gene3D" id="2.40.40.20">
    <property type="match status" value="1"/>
</dbReference>
<keyword evidence="3" id="KW-1185">Reference proteome</keyword>
<dbReference type="InterPro" id="IPR009010">
    <property type="entry name" value="Asp_de-COase-like_dom_sf"/>
</dbReference>
<accession>A0A6F8SL09</accession>
<dbReference type="GO" id="GO:0043546">
    <property type="term" value="F:molybdopterin cofactor binding"/>
    <property type="evidence" value="ECO:0007669"/>
    <property type="project" value="InterPro"/>
</dbReference>
<reference evidence="3" key="2">
    <citation type="submission" date="2020-03" db="EMBL/GenBank/DDBJ databases">
        <title>Complete Genome Sequence of Adlercreutzia sp. strain 8CFCBH1 Producing Equol, Isolated from Healthy Japanese Feces.</title>
        <authorList>
            <person name="Ogata Y."/>
            <person name="Sakamoto M."/>
            <person name="Ohkuma M."/>
            <person name="Hattori M."/>
            <person name="Suda W."/>
        </authorList>
    </citation>
    <scope>NUCLEOTIDE SEQUENCE [LARGE SCALE GENOMIC DNA]</scope>
    <source>
        <strain evidence="3">8CFCBH1</strain>
    </source>
</reference>
<dbReference type="Proteomes" id="UP000501727">
    <property type="component" value="Chromosome"/>
</dbReference>
<dbReference type="AlphaFoldDB" id="A0A6F8SL09"/>
<dbReference type="EMBL" id="AP022829">
    <property type="protein sequence ID" value="BCA88862.1"/>
    <property type="molecule type" value="Genomic_DNA"/>
</dbReference>
<dbReference type="InterPro" id="IPR006657">
    <property type="entry name" value="MoPterin_dinucl-bd_dom"/>
</dbReference>
<dbReference type="GO" id="GO:0016491">
    <property type="term" value="F:oxidoreductase activity"/>
    <property type="evidence" value="ECO:0007669"/>
    <property type="project" value="InterPro"/>
</dbReference>
<dbReference type="SUPFAM" id="SSF50692">
    <property type="entry name" value="ADC-like"/>
    <property type="match status" value="1"/>
</dbReference>
<sequence>MYHTDAINTDSWLMENPYVNEINEENPYGYTIEMNAAKAKEKGLANGGKVRLSSLEGASVEGVLATSEGVHAECVSVIGGHWGSKSKYMPRAFNKGVPVVHLIPGQTPDRLDHICSAFDQCVRVKIEKIA</sequence>
<name>A0A6F8SL09_9ACTN</name>
<evidence type="ECO:0000313" key="2">
    <source>
        <dbReference type="EMBL" id="BCA88862.1"/>
    </source>
</evidence>
<gene>
    <name evidence="2" type="ORF">ADCFC_13600</name>
</gene>
<feature type="domain" description="Molybdopterin dinucleotide-binding" evidence="1">
    <location>
        <begin position="22"/>
        <end position="101"/>
    </location>
</feature>
<evidence type="ECO:0000259" key="1">
    <source>
        <dbReference type="Pfam" id="PF01568"/>
    </source>
</evidence>
<organism evidence="2 3">
    <name type="scientific">Adlercreutzia hattorii</name>
    <dbReference type="NCBI Taxonomy" id="2707299"/>
    <lineage>
        <taxon>Bacteria</taxon>
        <taxon>Bacillati</taxon>
        <taxon>Actinomycetota</taxon>
        <taxon>Coriobacteriia</taxon>
        <taxon>Eggerthellales</taxon>
        <taxon>Eggerthellaceae</taxon>
        <taxon>Adlercreutzia</taxon>
    </lineage>
</organism>
<dbReference type="Pfam" id="PF01568">
    <property type="entry name" value="Molydop_binding"/>
    <property type="match status" value="1"/>
</dbReference>
<reference evidence="3" key="1">
    <citation type="journal article" date="2020" name="Microbiol. Resour. Announc.">
        <title>Complete Genome Sequence of Adlercreutzia sp. Strain 8CFCBH1, a Potent Producer of Equol, Isolated from Healthy Japanese Feces.</title>
        <authorList>
            <person name="Ogata Y."/>
            <person name="Sakamoto M."/>
            <person name="Ohkuma M."/>
            <person name="Hattori M."/>
            <person name="Suda W."/>
        </authorList>
    </citation>
    <scope>NUCLEOTIDE SEQUENCE [LARGE SCALE GENOMIC DNA]</scope>
    <source>
        <strain evidence="3">8CFCBH1</strain>
    </source>
</reference>
<proteinExistence type="predicted"/>
<dbReference type="KEGG" id="ahat:ADCFC_14810"/>
<protein>
    <recommendedName>
        <fullName evidence="1">Molybdopterin dinucleotide-binding domain-containing protein</fullName>
    </recommendedName>
</protein>
<evidence type="ECO:0000313" key="3">
    <source>
        <dbReference type="Proteomes" id="UP000501727"/>
    </source>
</evidence>